<keyword evidence="2" id="KW-0812">Transmembrane</keyword>
<dbReference type="AlphaFoldDB" id="R8BHK1"/>
<feature type="transmembrane region" description="Helical" evidence="2">
    <location>
        <begin position="322"/>
        <end position="339"/>
    </location>
</feature>
<name>R8BHK1_PHAM7</name>
<dbReference type="InterPro" id="IPR021840">
    <property type="entry name" value="DUF3433"/>
</dbReference>
<reference evidence="4" key="1">
    <citation type="journal article" date="2013" name="Genome Announc.">
        <title>Draft genome sequence of the ascomycete Phaeoacremonium aleophilum strain UCR-PA7, a causal agent of the esca disease complex in grapevines.</title>
        <authorList>
            <person name="Blanco-Ulate B."/>
            <person name="Rolshausen P."/>
            <person name="Cantu D."/>
        </authorList>
    </citation>
    <scope>NUCLEOTIDE SEQUENCE [LARGE SCALE GENOMIC DNA]</scope>
    <source>
        <strain evidence="4">UCR-PA7</strain>
    </source>
</reference>
<dbReference type="Proteomes" id="UP000014074">
    <property type="component" value="Unassembled WGS sequence"/>
</dbReference>
<feature type="compositionally biased region" description="Basic and acidic residues" evidence="1">
    <location>
        <begin position="42"/>
        <end position="52"/>
    </location>
</feature>
<evidence type="ECO:0000256" key="1">
    <source>
        <dbReference type="SAM" id="MobiDB-lite"/>
    </source>
</evidence>
<dbReference type="GeneID" id="19326297"/>
<dbReference type="eggNOG" id="ENOG502SKGN">
    <property type="taxonomic scope" value="Eukaryota"/>
</dbReference>
<evidence type="ECO:0000256" key="2">
    <source>
        <dbReference type="SAM" id="Phobius"/>
    </source>
</evidence>
<feature type="region of interest" description="Disordered" evidence="1">
    <location>
        <begin position="42"/>
        <end position="82"/>
    </location>
</feature>
<dbReference type="OrthoDB" id="3057599at2759"/>
<feature type="transmembrane region" description="Helical" evidence="2">
    <location>
        <begin position="214"/>
        <end position="236"/>
    </location>
</feature>
<feature type="transmembrane region" description="Helical" evidence="2">
    <location>
        <begin position="288"/>
        <end position="310"/>
    </location>
</feature>
<feature type="transmembrane region" description="Helical" evidence="2">
    <location>
        <begin position="180"/>
        <end position="202"/>
    </location>
</feature>
<evidence type="ECO:0000313" key="3">
    <source>
        <dbReference type="EMBL" id="EON98793.1"/>
    </source>
</evidence>
<gene>
    <name evidence="3" type="ORF">UCRPA7_5715</name>
</gene>
<proteinExistence type="predicted"/>
<sequence length="768" mass="86812">MNFQNLNFDHVERPRVYADQPNFYPRTPSNHSELTVRPFADHLGDRHSDHASSRPASPSPQPTVVPYAPTPPDSSPSAPEIYGPDRLFGPPLVIRNELLEELRFKPQITLDQINQIAFQTQHNTNMASSGFKDELALAAGKVTPGIDDTPFIQDRIQDDRAKVNPKLYFLPRILRPDSMFTLMILCALMILALIFCAVYSQVQDGLWAYNGTIYGGQYFVFRILPGLLASIILLYAQNLMTTQLRLWPLITLNSNHRGNNKNALFMDLYLRSFLWPHKIGSWSKSMPFIVTWLMNFTLPLQSCLFTVIRVDGKWKWATTQGVAWVLVALYGLLFTSTFIQRRVWRNQRTGLAWDPRSIADMIALVSHSNTLADYRGTELLGKREDLQKVLRNRNGDSLSYWGWLDNRPGLWYGIGTAPENYPGYRVDRSRTGQGLNEKDGQFGEKMGNPWDEVDLEGGPLTPSVRYRYLPWCMRTNQLLYFVVAAFVLLVALFVISFLPATRVTRGFLPGLSAAPVAGAFSSADFLYSFIPSLLGLIMFMLFQSLDLNLRILQPWAELAEHSDGGALPKPSILADYAACYPLQSTYRAVQNRHWRLAAISLLSTLFVLLPVLAGGIFMALTARDGVVRMFPNVPLFGFVLALLVLYFLGLVAMLPGRQAFRLPHAVTCLAEIISFCSNEELAADARFKDIRNKTSLEGKLGLDNRPGMQSRWMFGVRSGRDERLGIRPAHRFTEQPAITGTRMSRRDKYRRERVSPQFVFPARAAQTA</sequence>
<accession>R8BHK1</accession>
<keyword evidence="4" id="KW-1185">Reference proteome</keyword>
<protein>
    <submittedName>
        <fullName evidence="3">Putative phosphoribosylaminoimidazole-succinocarboxamide synthase protein</fullName>
    </submittedName>
</protein>
<dbReference type="HOGENOM" id="CLU_011750_0_0_1"/>
<dbReference type="KEGG" id="tmn:UCRPA7_5715"/>
<feature type="transmembrane region" description="Helical" evidence="2">
    <location>
        <begin position="478"/>
        <end position="498"/>
    </location>
</feature>
<feature type="transmembrane region" description="Helical" evidence="2">
    <location>
        <begin position="633"/>
        <end position="654"/>
    </location>
</feature>
<keyword evidence="2" id="KW-1133">Transmembrane helix</keyword>
<dbReference type="Pfam" id="PF11915">
    <property type="entry name" value="DUF3433"/>
    <property type="match status" value="1"/>
</dbReference>
<feature type="compositionally biased region" description="Pro residues" evidence="1">
    <location>
        <begin position="57"/>
        <end position="74"/>
    </location>
</feature>
<dbReference type="PANTHER" id="PTHR37544:SF1">
    <property type="entry name" value="PHOSPHORIBOSYLAMINOIMIDAZOLE-SUCCINOCARBOXAMIDE SYNTHASE"/>
    <property type="match status" value="1"/>
</dbReference>
<feature type="transmembrane region" description="Helical" evidence="2">
    <location>
        <begin position="525"/>
        <end position="542"/>
    </location>
</feature>
<dbReference type="EMBL" id="KB933196">
    <property type="protein sequence ID" value="EON98793.1"/>
    <property type="molecule type" value="Genomic_DNA"/>
</dbReference>
<dbReference type="RefSeq" id="XP_007916450.1">
    <property type="nucleotide sequence ID" value="XM_007918259.1"/>
</dbReference>
<organism evidence="3 4">
    <name type="scientific">Phaeoacremonium minimum (strain UCR-PA7)</name>
    <name type="common">Esca disease fungus</name>
    <name type="synonym">Togninia minima</name>
    <dbReference type="NCBI Taxonomy" id="1286976"/>
    <lineage>
        <taxon>Eukaryota</taxon>
        <taxon>Fungi</taxon>
        <taxon>Dikarya</taxon>
        <taxon>Ascomycota</taxon>
        <taxon>Pezizomycotina</taxon>
        <taxon>Sordariomycetes</taxon>
        <taxon>Sordariomycetidae</taxon>
        <taxon>Togniniales</taxon>
        <taxon>Togniniaceae</taxon>
        <taxon>Phaeoacremonium</taxon>
    </lineage>
</organism>
<keyword evidence="2" id="KW-0472">Membrane</keyword>
<dbReference type="PANTHER" id="PTHR37544">
    <property type="entry name" value="SPRAY-RELATED"/>
    <property type="match status" value="1"/>
</dbReference>
<evidence type="ECO:0000313" key="4">
    <source>
        <dbReference type="Proteomes" id="UP000014074"/>
    </source>
</evidence>
<feature type="transmembrane region" description="Helical" evidence="2">
    <location>
        <begin position="596"/>
        <end position="621"/>
    </location>
</feature>